<dbReference type="GO" id="GO:0046872">
    <property type="term" value="F:metal ion binding"/>
    <property type="evidence" value="ECO:0007669"/>
    <property type="project" value="UniProtKB-KW"/>
</dbReference>
<dbReference type="PANTHER" id="PTHR21496">
    <property type="entry name" value="FERREDOXIN-RELATED"/>
    <property type="match status" value="1"/>
</dbReference>
<proteinExistence type="predicted"/>
<name>A0A2V3U8H9_9HYPH</name>
<evidence type="ECO:0000313" key="6">
    <source>
        <dbReference type="EMBL" id="PXW60116.1"/>
    </source>
</evidence>
<dbReference type="EMBL" id="QJJK01000004">
    <property type="protein sequence ID" value="PXW60116.1"/>
    <property type="molecule type" value="Genomic_DNA"/>
</dbReference>
<evidence type="ECO:0000256" key="3">
    <source>
        <dbReference type="ARBA" id="ARBA00023004"/>
    </source>
</evidence>
<dbReference type="Gene3D" id="2.102.10.10">
    <property type="entry name" value="Rieske [2Fe-2S] iron-sulphur domain"/>
    <property type="match status" value="1"/>
</dbReference>
<organism evidence="6 7">
    <name type="scientific">Chelatococcus asaccharovorans</name>
    <dbReference type="NCBI Taxonomy" id="28210"/>
    <lineage>
        <taxon>Bacteria</taxon>
        <taxon>Pseudomonadati</taxon>
        <taxon>Pseudomonadota</taxon>
        <taxon>Alphaproteobacteria</taxon>
        <taxon>Hyphomicrobiales</taxon>
        <taxon>Chelatococcaceae</taxon>
        <taxon>Chelatococcus</taxon>
    </lineage>
</organism>
<reference evidence="6 7" key="1">
    <citation type="submission" date="2018-05" db="EMBL/GenBank/DDBJ databases">
        <title>Genomic Encyclopedia of Type Strains, Phase IV (KMG-IV): sequencing the most valuable type-strain genomes for metagenomic binning, comparative biology and taxonomic classification.</title>
        <authorList>
            <person name="Goeker M."/>
        </authorList>
    </citation>
    <scope>NUCLEOTIDE SEQUENCE [LARGE SCALE GENOMIC DNA]</scope>
    <source>
        <strain evidence="6 7">DSM 6462</strain>
    </source>
</reference>
<keyword evidence="1" id="KW-0001">2Fe-2S</keyword>
<sequence>MTTEASSMQVRQAQEFNLGRVDTFPERKVVARDVGGRTIGVLRRGDTVHAFANHCPHHGAPMCRAQVAGTMRPSAPNQYDYALDGLVVKCPWHAYEFDVRSGEAMGGIIRGRLFIYHSEVRDGEAFVQFRRAALPAR</sequence>
<dbReference type="GO" id="GO:0051537">
    <property type="term" value="F:2 iron, 2 sulfur cluster binding"/>
    <property type="evidence" value="ECO:0007669"/>
    <property type="project" value="UniProtKB-KW"/>
</dbReference>
<dbReference type="InterPro" id="IPR036922">
    <property type="entry name" value="Rieske_2Fe-2S_sf"/>
</dbReference>
<dbReference type="InterPro" id="IPR017941">
    <property type="entry name" value="Rieske_2Fe-2S"/>
</dbReference>
<dbReference type="OrthoDB" id="9794175at2"/>
<evidence type="ECO:0000256" key="2">
    <source>
        <dbReference type="ARBA" id="ARBA00022723"/>
    </source>
</evidence>
<dbReference type="PANTHER" id="PTHR21496:SF23">
    <property type="entry name" value="3-PHENYLPROPIONATE_CINNAMIC ACID DIOXYGENASE FERREDOXIN SUBUNIT"/>
    <property type="match status" value="1"/>
</dbReference>
<gene>
    <name evidence="6" type="ORF">C7450_104168</name>
</gene>
<dbReference type="RefSeq" id="WP_110374464.1">
    <property type="nucleotide sequence ID" value="NZ_JAHBRY010000001.1"/>
</dbReference>
<evidence type="ECO:0000259" key="5">
    <source>
        <dbReference type="PROSITE" id="PS51296"/>
    </source>
</evidence>
<dbReference type="AlphaFoldDB" id="A0A2V3U8H9"/>
<feature type="domain" description="Rieske" evidence="5">
    <location>
        <begin position="16"/>
        <end position="127"/>
    </location>
</feature>
<evidence type="ECO:0000256" key="4">
    <source>
        <dbReference type="ARBA" id="ARBA00023014"/>
    </source>
</evidence>
<dbReference type="PROSITE" id="PS51296">
    <property type="entry name" value="RIESKE"/>
    <property type="match status" value="1"/>
</dbReference>
<accession>A0A2V3U8H9</accession>
<dbReference type="CDD" id="cd03467">
    <property type="entry name" value="Rieske"/>
    <property type="match status" value="1"/>
</dbReference>
<keyword evidence="4" id="KW-0411">Iron-sulfur</keyword>
<dbReference type="Pfam" id="PF00355">
    <property type="entry name" value="Rieske"/>
    <property type="match status" value="1"/>
</dbReference>
<keyword evidence="3" id="KW-0408">Iron</keyword>
<dbReference type="Proteomes" id="UP000248021">
    <property type="component" value="Unassembled WGS sequence"/>
</dbReference>
<dbReference type="SUPFAM" id="SSF50022">
    <property type="entry name" value="ISP domain"/>
    <property type="match status" value="1"/>
</dbReference>
<keyword evidence="2" id="KW-0479">Metal-binding</keyword>
<comment type="caution">
    <text evidence="6">The sequence shown here is derived from an EMBL/GenBank/DDBJ whole genome shotgun (WGS) entry which is preliminary data.</text>
</comment>
<evidence type="ECO:0000256" key="1">
    <source>
        <dbReference type="ARBA" id="ARBA00022714"/>
    </source>
</evidence>
<evidence type="ECO:0000313" key="7">
    <source>
        <dbReference type="Proteomes" id="UP000248021"/>
    </source>
</evidence>
<protein>
    <submittedName>
        <fullName evidence="6">Nitrite reductase/ring-hydroxylating ferredoxin subunit</fullName>
    </submittedName>
</protein>
<keyword evidence="7" id="KW-1185">Reference proteome</keyword>